<dbReference type="GO" id="GO:0001228">
    <property type="term" value="F:DNA-binding transcription activator activity, RNA polymerase II-specific"/>
    <property type="evidence" value="ECO:0007669"/>
    <property type="project" value="TreeGrafter"/>
</dbReference>
<feature type="compositionally biased region" description="Gly residues" evidence="6">
    <location>
        <begin position="310"/>
        <end position="319"/>
    </location>
</feature>
<evidence type="ECO:0000256" key="3">
    <source>
        <dbReference type="ARBA" id="ARBA00023125"/>
    </source>
</evidence>
<feature type="compositionally biased region" description="Low complexity" evidence="6">
    <location>
        <begin position="182"/>
        <end position="197"/>
    </location>
</feature>
<reference evidence="8" key="2">
    <citation type="submission" date="2023-05" db="EMBL/GenBank/DDBJ databases">
        <authorList>
            <consortium name="Lawrence Berkeley National Laboratory"/>
            <person name="Steindorff A."/>
            <person name="Hensen N."/>
            <person name="Bonometti L."/>
            <person name="Westerberg I."/>
            <person name="Brannstrom I.O."/>
            <person name="Guillou S."/>
            <person name="Cros-Aarteil S."/>
            <person name="Calhoun S."/>
            <person name="Haridas S."/>
            <person name="Kuo A."/>
            <person name="Mondo S."/>
            <person name="Pangilinan J."/>
            <person name="Riley R."/>
            <person name="Labutti K."/>
            <person name="Andreopoulos B."/>
            <person name="Lipzen A."/>
            <person name="Chen C."/>
            <person name="Yanf M."/>
            <person name="Daum C."/>
            <person name="Ng V."/>
            <person name="Clum A."/>
            <person name="Ohm R."/>
            <person name="Martin F."/>
            <person name="Silar P."/>
            <person name="Natvig D."/>
            <person name="Lalanne C."/>
            <person name="Gautier V."/>
            <person name="Ament-Velasquez S.L."/>
            <person name="Kruys A."/>
            <person name="Hutchinson M.I."/>
            <person name="Powell A.J."/>
            <person name="Barry K."/>
            <person name="Miller A.N."/>
            <person name="Grigoriev I.V."/>
            <person name="Debuchy R."/>
            <person name="Gladieux P."/>
            <person name="Thoren M.H."/>
            <person name="Johannesson H."/>
        </authorList>
    </citation>
    <scope>NUCLEOTIDE SEQUENCE</scope>
    <source>
        <strain evidence="8">PSN293</strain>
    </source>
</reference>
<feature type="compositionally biased region" description="Pro residues" evidence="6">
    <location>
        <begin position="162"/>
        <end position="173"/>
    </location>
</feature>
<evidence type="ECO:0000256" key="6">
    <source>
        <dbReference type="SAM" id="MobiDB-lite"/>
    </source>
</evidence>
<feature type="compositionally biased region" description="Polar residues" evidence="6">
    <location>
        <begin position="257"/>
        <end position="267"/>
    </location>
</feature>
<keyword evidence="4" id="KW-0804">Transcription</keyword>
<feature type="compositionally biased region" description="Low complexity" evidence="6">
    <location>
        <begin position="456"/>
        <end position="481"/>
    </location>
</feature>
<feature type="compositionally biased region" description="Basic and acidic residues" evidence="6">
    <location>
        <begin position="421"/>
        <end position="455"/>
    </location>
</feature>
<protein>
    <recommendedName>
        <fullName evidence="7">BZIP domain-containing protein</fullName>
    </recommendedName>
</protein>
<organism evidence="8 9">
    <name type="scientific">Rhypophila decipiens</name>
    <dbReference type="NCBI Taxonomy" id="261697"/>
    <lineage>
        <taxon>Eukaryota</taxon>
        <taxon>Fungi</taxon>
        <taxon>Dikarya</taxon>
        <taxon>Ascomycota</taxon>
        <taxon>Pezizomycotina</taxon>
        <taxon>Sordariomycetes</taxon>
        <taxon>Sordariomycetidae</taxon>
        <taxon>Sordariales</taxon>
        <taxon>Naviculisporaceae</taxon>
        <taxon>Rhypophila</taxon>
    </lineage>
</organism>
<feature type="compositionally biased region" description="Pro residues" evidence="6">
    <location>
        <begin position="208"/>
        <end position="219"/>
    </location>
</feature>
<dbReference type="InterPro" id="IPR004827">
    <property type="entry name" value="bZIP"/>
</dbReference>
<keyword evidence="3" id="KW-0238">DNA-binding</keyword>
<feature type="compositionally biased region" description="Basic and acidic residues" evidence="6">
    <location>
        <begin position="372"/>
        <end position="382"/>
    </location>
</feature>
<evidence type="ECO:0000313" key="8">
    <source>
        <dbReference type="EMBL" id="KAK4216125.1"/>
    </source>
</evidence>
<feature type="compositionally biased region" description="Low complexity" evidence="6">
    <location>
        <begin position="36"/>
        <end position="50"/>
    </location>
</feature>
<feature type="compositionally biased region" description="Basic and acidic residues" evidence="6">
    <location>
        <begin position="61"/>
        <end position="72"/>
    </location>
</feature>
<dbReference type="AlphaFoldDB" id="A0AAN6YE20"/>
<evidence type="ECO:0000256" key="4">
    <source>
        <dbReference type="ARBA" id="ARBA00023163"/>
    </source>
</evidence>
<evidence type="ECO:0000256" key="5">
    <source>
        <dbReference type="ARBA" id="ARBA00023242"/>
    </source>
</evidence>
<dbReference type="GO" id="GO:0000977">
    <property type="term" value="F:RNA polymerase II transcription regulatory region sequence-specific DNA binding"/>
    <property type="evidence" value="ECO:0007669"/>
    <property type="project" value="TreeGrafter"/>
</dbReference>
<dbReference type="Proteomes" id="UP001301769">
    <property type="component" value="Unassembled WGS sequence"/>
</dbReference>
<feature type="region of interest" description="Disordered" evidence="6">
    <location>
        <begin position="1"/>
        <end position="345"/>
    </location>
</feature>
<keyword evidence="2" id="KW-0805">Transcription regulation</keyword>
<feature type="compositionally biased region" description="Pro residues" evidence="6">
    <location>
        <begin position="579"/>
        <end position="596"/>
    </location>
</feature>
<evidence type="ECO:0000256" key="1">
    <source>
        <dbReference type="ARBA" id="ARBA00004123"/>
    </source>
</evidence>
<evidence type="ECO:0000259" key="7">
    <source>
        <dbReference type="PROSITE" id="PS50217"/>
    </source>
</evidence>
<dbReference type="Pfam" id="PF07716">
    <property type="entry name" value="bZIP_2"/>
    <property type="match status" value="1"/>
</dbReference>
<dbReference type="SUPFAM" id="SSF57959">
    <property type="entry name" value="Leucine zipper domain"/>
    <property type="match status" value="1"/>
</dbReference>
<feature type="compositionally biased region" description="Pro residues" evidence="6">
    <location>
        <begin position="542"/>
        <end position="558"/>
    </location>
</feature>
<dbReference type="PANTHER" id="PTHR13044:SF14">
    <property type="entry name" value="CRYPTOCEPHAL, ISOFORM A"/>
    <property type="match status" value="1"/>
</dbReference>
<reference evidence="8" key="1">
    <citation type="journal article" date="2023" name="Mol. Phylogenet. Evol.">
        <title>Genome-scale phylogeny and comparative genomics of the fungal order Sordariales.</title>
        <authorList>
            <person name="Hensen N."/>
            <person name="Bonometti L."/>
            <person name="Westerberg I."/>
            <person name="Brannstrom I.O."/>
            <person name="Guillou S."/>
            <person name="Cros-Aarteil S."/>
            <person name="Calhoun S."/>
            <person name="Haridas S."/>
            <person name="Kuo A."/>
            <person name="Mondo S."/>
            <person name="Pangilinan J."/>
            <person name="Riley R."/>
            <person name="LaButti K."/>
            <person name="Andreopoulos B."/>
            <person name="Lipzen A."/>
            <person name="Chen C."/>
            <person name="Yan M."/>
            <person name="Daum C."/>
            <person name="Ng V."/>
            <person name="Clum A."/>
            <person name="Steindorff A."/>
            <person name="Ohm R.A."/>
            <person name="Martin F."/>
            <person name="Silar P."/>
            <person name="Natvig D.O."/>
            <person name="Lalanne C."/>
            <person name="Gautier V."/>
            <person name="Ament-Velasquez S.L."/>
            <person name="Kruys A."/>
            <person name="Hutchinson M.I."/>
            <person name="Powell A.J."/>
            <person name="Barry K."/>
            <person name="Miller A.N."/>
            <person name="Grigoriev I.V."/>
            <person name="Debuchy R."/>
            <person name="Gladieux P."/>
            <person name="Hiltunen Thoren M."/>
            <person name="Johannesson H."/>
        </authorList>
    </citation>
    <scope>NUCLEOTIDE SEQUENCE</scope>
    <source>
        <strain evidence="8">PSN293</strain>
    </source>
</reference>
<accession>A0AAN6YE20</accession>
<feature type="compositionally biased region" description="Low complexity" evidence="6">
    <location>
        <begin position="597"/>
        <end position="607"/>
    </location>
</feature>
<feature type="domain" description="BZIP" evidence="7">
    <location>
        <begin position="374"/>
        <end position="426"/>
    </location>
</feature>
<evidence type="ECO:0000313" key="9">
    <source>
        <dbReference type="Proteomes" id="UP001301769"/>
    </source>
</evidence>
<name>A0AAN6YE20_9PEZI</name>
<dbReference type="CDD" id="cd14705">
    <property type="entry name" value="bZIP_Zip1"/>
    <property type="match status" value="1"/>
</dbReference>
<feature type="compositionally biased region" description="Pro residues" evidence="6">
    <location>
        <begin position="134"/>
        <end position="149"/>
    </location>
</feature>
<proteinExistence type="predicted"/>
<keyword evidence="5" id="KW-0539">Nucleus</keyword>
<dbReference type="GO" id="GO:0005634">
    <property type="term" value="C:nucleus"/>
    <property type="evidence" value="ECO:0007669"/>
    <property type="project" value="UniProtKB-SubCell"/>
</dbReference>
<comment type="subcellular location">
    <subcellularLocation>
        <location evidence="1">Nucleus</location>
    </subcellularLocation>
</comment>
<feature type="compositionally biased region" description="Low complexity" evidence="6">
    <location>
        <begin position="150"/>
        <end position="161"/>
    </location>
</feature>
<dbReference type="InterPro" id="IPR046347">
    <property type="entry name" value="bZIP_sf"/>
</dbReference>
<gene>
    <name evidence="8" type="ORF">QBC37DRAFT_280156</name>
</gene>
<dbReference type="PROSITE" id="PS00036">
    <property type="entry name" value="BZIP_BASIC"/>
    <property type="match status" value="1"/>
</dbReference>
<feature type="compositionally biased region" description="Gly residues" evidence="6">
    <location>
        <begin position="328"/>
        <end position="342"/>
    </location>
</feature>
<dbReference type="EMBL" id="MU858072">
    <property type="protein sequence ID" value="KAK4216125.1"/>
    <property type="molecule type" value="Genomic_DNA"/>
</dbReference>
<sequence length="641" mass="68691">LEGDCGGQCQSPRQPQREGVQVSMSQRGPAPRPASRRSSPSPARDVASSPNSQQPGLVRPNDSKTRPAHESEGLASSGAQVRRRSRTSGVQVHDILNPSEPQRESGGSSAMRPPIKEESPPLPRMGPRQHGNEPSPPPYYSYAYPPPGTIAPQQHHQQPPSSTIPPPAIPPPLTAARRILTPRSPRAASLSRAASRAIEPQHVTKFPPNTPRTVAPPPQQQQHDVSPLGGSPAAGESYLISGPIRGHGTPGPPPNRPTSGLSRSLSQPMIGHGMPTPRQDALQSHGPGRGAGTLPAVYTPASPFTPPAPSGGGLGGQGMMGEWRWGSGPLGPGQAGGSGGPRGLQLAEGHQHMIAITPDHGEKILVPVNTHEGSKQMNEKRQRNAGASARFRHRKKIKDQAMMEEMQKLEATNRELAHRVRELEEERDFYMRGGRPGEFRPRSRPPEEPVERGERGQSSPGSSRSGGSYMGENSPLPASAPTAPPAQHMTQFSHAHGRTQNHPHPPPMSYGDPSMMERPARRRRIDSAPELAALSHGSSPPGSLPPMSHPVYGMPPSPHLAEQSGSARLPPLRFDQPGPSTPTPPPAPIGAPPPPVHQHQQQQQQQQQHHRPGDPYAPYSTASYETGWALEYKSQPESRPK</sequence>
<feature type="region of interest" description="Disordered" evidence="6">
    <location>
        <begin position="370"/>
        <end position="399"/>
    </location>
</feature>
<feature type="non-terminal residue" evidence="8">
    <location>
        <position position="1"/>
    </location>
</feature>
<keyword evidence="9" id="KW-1185">Reference proteome</keyword>
<evidence type="ECO:0000256" key="2">
    <source>
        <dbReference type="ARBA" id="ARBA00023015"/>
    </source>
</evidence>
<feature type="region of interest" description="Disordered" evidence="6">
    <location>
        <begin position="421"/>
        <end position="622"/>
    </location>
</feature>
<dbReference type="PROSITE" id="PS50217">
    <property type="entry name" value="BZIP"/>
    <property type="match status" value="1"/>
</dbReference>
<comment type="caution">
    <text evidence="8">The sequence shown here is derived from an EMBL/GenBank/DDBJ whole genome shotgun (WGS) entry which is preliminary data.</text>
</comment>
<dbReference type="PANTHER" id="PTHR13044">
    <property type="entry name" value="ACTIVATING TRANSCRIPTION FACTOR ATF 4/5"/>
    <property type="match status" value="1"/>
</dbReference>
<dbReference type="Gene3D" id="1.20.5.170">
    <property type="match status" value="1"/>
</dbReference>